<dbReference type="EMBL" id="POWF01000002">
    <property type="protein sequence ID" value="PNQ73875.1"/>
    <property type="molecule type" value="Genomic_DNA"/>
</dbReference>
<gene>
    <name evidence="2" type="ORF">C1T31_05990</name>
</gene>
<sequence length="794" mass="90153">MFKTFALLAYFILFHATCFAQKPNDSQIEGRYVKYFELEPETIYTQTNKSKYFANETLWFKSYIYNTKTQLPYLSTTNVYAAIYDVDGRMIDKKLLYAIDGITNGEFKLSEYAPGTYFLKVFTNYMRNFSESYHSLQEIEILGDDFAQQENESLENEYDFQLLPEGGHLLNDVNNTIGFKILNANGEGAIIESGKVLDSKGQVITTFKSNELGMGKFSLMLKNNDTHFVEALLEDGTKINTEIPKAQPRGIAVKINNLNATNLFISIQTNKSTLPELLDKTYSLAIHRDGLMKKIDLNFQDGKYDYLINVPKQDLLSGINIITVFNDENKPLVERVIFNSSKTPIENVELVNTYPNSDSTKIRLRTKLKDTIQKNISISVLPSSTKAYTASENIISKFLLSPYIEGNIENADYYFSNNDRQTTYDLDLLLLTQGWSKYSWNKIFSSPPKELFHFESGMQVKGKVSDKDKNTEIIFLHKESNTMLNSGISEDGYFGFENLLLLDSTKIYFSLKNKKENLSKANVYVNIYPAYQKDSINTHGLKSKKPINILDNNAFYENFILENTTSLDTVMLEVSKKRQSKNQIIYGGFNTKKIELENIYDDVTLVTDIISANGFDVYNSPRGIEIAARRGVGYSFSGKPASPNIYIDNQLMGEAQMIILMNLMVKDVDEIFISRTPSPGTVGVAGGLGGNINIYTKKSFSGKYLEKQSSFSSKIVEFGYSLPEKYQSPFYNASQQESFSKYGVLNWIPNLSNDENGEFEFKIPNYRYEDILLFIEGMGSDGSLISKTITINID</sequence>
<keyword evidence="1" id="KW-0732">Signal</keyword>
<reference evidence="2 3" key="1">
    <citation type="submission" date="2018-01" db="EMBL/GenBank/DDBJ databases">
        <title>The draft genome of Hanstruepera neustonica JCM19743.</title>
        <authorList>
            <person name="He R.-H."/>
            <person name="Du Z.-J."/>
        </authorList>
    </citation>
    <scope>NUCLEOTIDE SEQUENCE [LARGE SCALE GENOMIC DNA]</scope>
    <source>
        <strain evidence="2 3">JCM19743</strain>
    </source>
</reference>
<organism evidence="2 3">
    <name type="scientific">Hanstruepera neustonica</name>
    <dbReference type="NCBI Taxonomy" id="1445657"/>
    <lineage>
        <taxon>Bacteria</taxon>
        <taxon>Pseudomonadati</taxon>
        <taxon>Bacteroidota</taxon>
        <taxon>Flavobacteriia</taxon>
        <taxon>Flavobacteriales</taxon>
        <taxon>Flavobacteriaceae</taxon>
        <taxon>Hanstruepera</taxon>
    </lineage>
</organism>
<feature type="signal peptide" evidence="1">
    <location>
        <begin position="1"/>
        <end position="20"/>
    </location>
</feature>
<protein>
    <recommendedName>
        <fullName evidence="4">TonB-dependent receptor plug domain-containing protein</fullName>
    </recommendedName>
</protein>
<dbReference type="OrthoDB" id="679547at2"/>
<keyword evidence="3" id="KW-1185">Reference proteome</keyword>
<dbReference type="AlphaFoldDB" id="A0A2K1E0T3"/>
<dbReference type="Gene3D" id="2.60.40.1930">
    <property type="match status" value="1"/>
</dbReference>
<dbReference type="RefSeq" id="WP_103051571.1">
    <property type="nucleotide sequence ID" value="NZ_POWF01000002.1"/>
</dbReference>
<comment type="caution">
    <text evidence="2">The sequence shown here is derived from an EMBL/GenBank/DDBJ whole genome shotgun (WGS) entry which is preliminary data.</text>
</comment>
<accession>A0A2K1E0T3</accession>
<evidence type="ECO:0008006" key="4">
    <source>
        <dbReference type="Google" id="ProtNLM"/>
    </source>
</evidence>
<evidence type="ECO:0000256" key="1">
    <source>
        <dbReference type="SAM" id="SignalP"/>
    </source>
</evidence>
<dbReference type="Proteomes" id="UP000236641">
    <property type="component" value="Unassembled WGS sequence"/>
</dbReference>
<evidence type="ECO:0000313" key="2">
    <source>
        <dbReference type="EMBL" id="PNQ73875.1"/>
    </source>
</evidence>
<feature type="chain" id="PRO_5014322629" description="TonB-dependent receptor plug domain-containing protein" evidence="1">
    <location>
        <begin position="21"/>
        <end position="794"/>
    </location>
</feature>
<name>A0A2K1E0T3_9FLAO</name>
<evidence type="ECO:0000313" key="3">
    <source>
        <dbReference type="Proteomes" id="UP000236641"/>
    </source>
</evidence>
<proteinExistence type="predicted"/>